<dbReference type="PANTHER" id="PTHR24058">
    <property type="entry name" value="DUAL SPECIFICITY PROTEIN KINASE"/>
    <property type="match status" value="1"/>
</dbReference>
<feature type="compositionally biased region" description="Polar residues" evidence="6">
    <location>
        <begin position="382"/>
        <end position="416"/>
    </location>
</feature>
<dbReference type="AlphaFoldDB" id="A0A8T2NV33"/>
<evidence type="ECO:0000313" key="8">
    <source>
        <dbReference type="EMBL" id="KAG9344004.1"/>
    </source>
</evidence>
<sequence>MFRRERHFLTALAKENAEESHIVRFFEAFKDRTQYFLVFEELEMSLYQLQYENDFRPMAVRDIRTITLQILRALKKLDDVGIIHADIKPVNIMTVNQQRYPYRVKLIDFGSSVAKSEITKLWSPYIQTICYRAPEILLGLPFCEKVDIWSVGCVIAEQYLGYVLYPAKSELDLAHYIFECWGIPPSSIIESAMKGALFFDKIMDTTGEYQWTLRPRVSAQGTGPVKGSRKSKHQVAASLKKLGLVEDPTLDLQGGAAEITDRLCMVDLLKRMFSLDRQQRISASHALHHPFVTLQHLSPSSCYQQYYEFSLQGYKGAHISAPPSLNGQHFPSEDSVESQEHLEKPSILVFDSSVEESTSSSNYSIRAKQRSSMEVLLSSVQSEMSSCRNVPDHTQNTDPINRASNQEENTGCTSKHTNVEPEVSSTESESRTLDIVSDQTEETPQKKKASLKTSLRSMFTRFGGFCHKKLRKTRDSRELSETMVKNGMTKRRMRHTDEASLDNVKNESSSEELSLANVWKQSTINGMNPKPRTGNSEDGAGVSHCAGSSSERLVSSRQSESNSLETAPDQTQETPKKKKGPLRRMLTSLFSCFGTSQRHKQDA</sequence>
<dbReference type="PROSITE" id="PS00108">
    <property type="entry name" value="PROTEIN_KINASE_ST"/>
    <property type="match status" value="1"/>
</dbReference>
<dbReference type="Gene3D" id="1.10.510.10">
    <property type="entry name" value="Transferase(Phosphotransferase) domain 1"/>
    <property type="match status" value="1"/>
</dbReference>
<protein>
    <recommendedName>
        <fullName evidence="7">Protein kinase domain-containing protein</fullName>
    </recommendedName>
</protein>
<feature type="compositionally biased region" description="Polar residues" evidence="6">
    <location>
        <begin position="562"/>
        <end position="573"/>
    </location>
</feature>
<dbReference type="OrthoDB" id="437530at2759"/>
<keyword evidence="5" id="KW-0067">ATP-binding</keyword>
<feature type="region of interest" description="Disordered" evidence="6">
    <location>
        <begin position="473"/>
        <end position="603"/>
    </location>
</feature>
<dbReference type="GO" id="GO:0005524">
    <property type="term" value="F:ATP binding"/>
    <property type="evidence" value="ECO:0007669"/>
    <property type="project" value="UniProtKB-KW"/>
</dbReference>
<dbReference type="GO" id="GO:0004674">
    <property type="term" value="F:protein serine/threonine kinase activity"/>
    <property type="evidence" value="ECO:0007669"/>
    <property type="project" value="UniProtKB-KW"/>
</dbReference>
<dbReference type="GO" id="GO:0005634">
    <property type="term" value="C:nucleus"/>
    <property type="evidence" value="ECO:0007669"/>
    <property type="project" value="TreeGrafter"/>
</dbReference>
<dbReference type="Pfam" id="PF00069">
    <property type="entry name" value="Pkinase"/>
    <property type="match status" value="1"/>
</dbReference>
<dbReference type="InterPro" id="IPR000719">
    <property type="entry name" value="Prot_kinase_dom"/>
</dbReference>
<evidence type="ECO:0000256" key="5">
    <source>
        <dbReference type="ARBA" id="ARBA00022840"/>
    </source>
</evidence>
<feature type="region of interest" description="Disordered" evidence="6">
    <location>
        <begin position="382"/>
        <end position="451"/>
    </location>
</feature>
<dbReference type="SMART" id="SM00220">
    <property type="entry name" value="S_TKc"/>
    <property type="match status" value="1"/>
</dbReference>
<dbReference type="EMBL" id="JAFBMS010000021">
    <property type="protein sequence ID" value="KAG9344004.1"/>
    <property type="molecule type" value="Genomic_DNA"/>
</dbReference>
<dbReference type="InterPro" id="IPR050494">
    <property type="entry name" value="Ser_Thr_dual-spec_kinase"/>
</dbReference>
<keyword evidence="4" id="KW-0418">Kinase</keyword>
<comment type="caution">
    <text evidence="8">The sequence shown here is derived from an EMBL/GenBank/DDBJ whole genome shotgun (WGS) entry which is preliminary data.</text>
</comment>
<dbReference type="InterPro" id="IPR008271">
    <property type="entry name" value="Ser/Thr_kinase_AS"/>
</dbReference>
<evidence type="ECO:0000256" key="4">
    <source>
        <dbReference type="ARBA" id="ARBA00022777"/>
    </source>
</evidence>
<feature type="compositionally biased region" description="Low complexity" evidence="6">
    <location>
        <begin position="548"/>
        <end position="561"/>
    </location>
</feature>
<evidence type="ECO:0000256" key="2">
    <source>
        <dbReference type="ARBA" id="ARBA00022679"/>
    </source>
</evidence>
<proteinExistence type="predicted"/>
<reference evidence="8" key="1">
    <citation type="thesis" date="2021" institute="BYU ScholarsArchive" country="Provo, UT, USA">
        <title>Applications of and Algorithms for Genome Assembly and Genomic Analyses with an Emphasis on Marine Teleosts.</title>
        <authorList>
            <person name="Pickett B.D."/>
        </authorList>
    </citation>
    <scope>NUCLEOTIDE SEQUENCE</scope>
    <source>
        <strain evidence="8">HI-2016</strain>
    </source>
</reference>
<gene>
    <name evidence="8" type="ORF">JZ751_012480</name>
</gene>
<organism evidence="8 9">
    <name type="scientific">Albula glossodonta</name>
    <name type="common">roundjaw bonefish</name>
    <dbReference type="NCBI Taxonomy" id="121402"/>
    <lineage>
        <taxon>Eukaryota</taxon>
        <taxon>Metazoa</taxon>
        <taxon>Chordata</taxon>
        <taxon>Craniata</taxon>
        <taxon>Vertebrata</taxon>
        <taxon>Euteleostomi</taxon>
        <taxon>Actinopterygii</taxon>
        <taxon>Neopterygii</taxon>
        <taxon>Teleostei</taxon>
        <taxon>Albuliformes</taxon>
        <taxon>Albulidae</taxon>
        <taxon>Albula</taxon>
    </lineage>
</organism>
<feature type="region of interest" description="Disordered" evidence="6">
    <location>
        <begin position="322"/>
        <end position="343"/>
    </location>
</feature>
<keyword evidence="1" id="KW-0723">Serine/threonine-protein kinase</keyword>
<dbReference type="Proteomes" id="UP000824540">
    <property type="component" value="Unassembled WGS sequence"/>
</dbReference>
<evidence type="ECO:0000256" key="1">
    <source>
        <dbReference type="ARBA" id="ARBA00022527"/>
    </source>
</evidence>
<keyword evidence="3" id="KW-0547">Nucleotide-binding</keyword>
<dbReference type="GO" id="GO:0005737">
    <property type="term" value="C:cytoplasm"/>
    <property type="evidence" value="ECO:0007669"/>
    <property type="project" value="TreeGrafter"/>
</dbReference>
<dbReference type="GO" id="GO:0004713">
    <property type="term" value="F:protein tyrosine kinase activity"/>
    <property type="evidence" value="ECO:0007669"/>
    <property type="project" value="TreeGrafter"/>
</dbReference>
<dbReference type="PROSITE" id="PS50011">
    <property type="entry name" value="PROTEIN_KINASE_DOM"/>
    <property type="match status" value="1"/>
</dbReference>
<dbReference type="SUPFAM" id="SSF56112">
    <property type="entry name" value="Protein kinase-like (PK-like)"/>
    <property type="match status" value="1"/>
</dbReference>
<dbReference type="InterPro" id="IPR011009">
    <property type="entry name" value="Kinase-like_dom_sf"/>
</dbReference>
<accession>A0A8T2NV33</accession>
<evidence type="ECO:0000256" key="3">
    <source>
        <dbReference type="ARBA" id="ARBA00022741"/>
    </source>
</evidence>
<feature type="domain" description="Protein kinase" evidence="7">
    <location>
        <begin position="1"/>
        <end position="292"/>
    </location>
</feature>
<dbReference type="PANTHER" id="PTHR24058:SF46">
    <property type="entry name" value="HOMEODOMAIN-INTERACTING PROTEIN KINASE 4"/>
    <property type="match status" value="1"/>
</dbReference>
<evidence type="ECO:0000313" key="9">
    <source>
        <dbReference type="Proteomes" id="UP000824540"/>
    </source>
</evidence>
<name>A0A8T2NV33_9TELE</name>
<keyword evidence="2" id="KW-0808">Transferase</keyword>
<keyword evidence="9" id="KW-1185">Reference proteome</keyword>
<evidence type="ECO:0000259" key="7">
    <source>
        <dbReference type="PROSITE" id="PS50011"/>
    </source>
</evidence>
<evidence type="ECO:0000256" key="6">
    <source>
        <dbReference type="SAM" id="MobiDB-lite"/>
    </source>
</evidence>